<comment type="caution">
    <text evidence="1">The sequence shown here is derived from an EMBL/GenBank/DDBJ whole genome shotgun (WGS) entry which is preliminary data.</text>
</comment>
<organism evidence="1 2">
    <name type="scientific">Phytophthora cactorum</name>
    <dbReference type="NCBI Taxonomy" id="29920"/>
    <lineage>
        <taxon>Eukaryota</taxon>
        <taxon>Sar</taxon>
        <taxon>Stramenopiles</taxon>
        <taxon>Oomycota</taxon>
        <taxon>Peronosporomycetes</taxon>
        <taxon>Peronosporales</taxon>
        <taxon>Peronosporaceae</taxon>
        <taxon>Phytophthora</taxon>
    </lineage>
</organism>
<sequence length="90" mass="10114">MLWIPSRGVFFLEATYGPEPANQFCISQLRDTKMAEVIDNIGSEAGYVYLEGLRVGVTFETKRDALIYHMQHFSAADLSHKRCISADSPT</sequence>
<evidence type="ECO:0000313" key="2">
    <source>
        <dbReference type="Proteomes" id="UP000735874"/>
    </source>
</evidence>
<dbReference type="AlphaFoldDB" id="A0A8T0YI21"/>
<name>A0A8T0YI21_9STRA</name>
<proteinExistence type="predicted"/>
<gene>
    <name evidence="1" type="ORF">PC113_g19932</name>
</gene>
<accession>A0A8T0YI21</accession>
<protein>
    <submittedName>
        <fullName evidence="1">Uncharacterized protein</fullName>
    </submittedName>
</protein>
<dbReference type="EMBL" id="RCMG01001080">
    <property type="protein sequence ID" value="KAG2836908.1"/>
    <property type="molecule type" value="Genomic_DNA"/>
</dbReference>
<dbReference type="Proteomes" id="UP000735874">
    <property type="component" value="Unassembled WGS sequence"/>
</dbReference>
<reference evidence="1" key="1">
    <citation type="submission" date="2018-10" db="EMBL/GenBank/DDBJ databases">
        <title>Effector identification in a new, highly contiguous assembly of the strawberry crown rot pathogen Phytophthora cactorum.</title>
        <authorList>
            <person name="Armitage A.D."/>
            <person name="Nellist C.F."/>
            <person name="Bates H."/>
            <person name="Vickerstaff R.J."/>
            <person name="Harrison R.J."/>
        </authorList>
    </citation>
    <scope>NUCLEOTIDE SEQUENCE</scope>
    <source>
        <strain evidence="1">15-7</strain>
    </source>
</reference>
<evidence type="ECO:0000313" key="1">
    <source>
        <dbReference type="EMBL" id="KAG2836908.1"/>
    </source>
</evidence>